<feature type="domain" description="CMP/dCMP-type deaminase" evidence="1">
    <location>
        <begin position="9"/>
        <end position="134"/>
    </location>
</feature>
<evidence type="ECO:0000313" key="2">
    <source>
        <dbReference type="EMBL" id="KFI87663.1"/>
    </source>
</evidence>
<keyword evidence="3" id="KW-1185">Reference proteome</keyword>
<accession>A0A087CWL3</accession>
<dbReference type="SUPFAM" id="SSF53927">
    <property type="entry name" value="Cytidine deaminase-like"/>
    <property type="match status" value="1"/>
</dbReference>
<reference evidence="2 3" key="1">
    <citation type="submission" date="2014-03" db="EMBL/GenBank/DDBJ databases">
        <title>Genomics of Bifidobacteria.</title>
        <authorList>
            <person name="Ventura M."/>
            <person name="Milani C."/>
            <person name="Lugli G.A."/>
        </authorList>
    </citation>
    <scope>NUCLEOTIDE SEQUENCE [LARGE SCALE GENOMIC DNA]</scope>
    <source>
        <strain evidence="2 3">LMG 21811</strain>
    </source>
</reference>
<dbReference type="EC" id="3.5.4.26" evidence="2"/>
<protein>
    <submittedName>
        <fullName evidence="2">Riboflavin biosynthesis protein RibD</fullName>
        <ecNumber evidence="2">1.1.1.193</ecNumber>
        <ecNumber evidence="2">3.5.4.26</ecNumber>
    </submittedName>
</protein>
<sequence>MLGTMDDMSQYREYMKQALELARKGAGWVNPNPLVGAVVMRDGEVLAAGYHDCYRGPHAERMAFDYADAHGIDMCGATVIDTLEPCCHVGSQPACTDLILAHGISRVVVGSIDPNPVVAGKGLRILEEAGVKVVRDVMRSECDAINRHFFHYITTGMPYIVDSRRRVGESDAEYAVRRRELYATYAAVLAGTESDVSDESFAHFDGPVQSVGADEVVIGRHKPLLLKTSTLAGADPDEWLHELGKCKIDSLIVERDEAFERLSTACQKD</sequence>
<proteinExistence type="predicted"/>
<name>A0A087CWL3_BIFRU</name>
<dbReference type="GO" id="GO:0008835">
    <property type="term" value="F:diaminohydroxyphosphoribosylaminopyrimidine deaminase activity"/>
    <property type="evidence" value="ECO:0007669"/>
    <property type="project" value="UniProtKB-EC"/>
</dbReference>
<dbReference type="GO" id="GO:0008703">
    <property type="term" value="F:5-amino-6-(5-phosphoribosylamino)uracil reductase activity"/>
    <property type="evidence" value="ECO:0007669"/>
    <property type="project" value="UniProtKB-EC"/>
</dbReference>
<dbReference type="InterPro" id="IPR002125">
    <property type="entry name" value="CMP_dCMP_dom"/>
</dbReference>
<dbReference type="PROSITE" id="PS51747">
    <property type="entry name" value="CYT_DCMP_DEAMINASES_2"/>
    <property type="match status" value="1"/>
</dbReference>
<dbReference type="Pfam" id="PF00383">
    <property type="entry name" value="dCMP_cyt_deam_1"/>
    <property type="match status" value="1"/>
</dbReference>
<evidence type="ECO:0000313" key="3">
    <source>
        <dbReference type="Proteomes" id="UP000029078"/>
    </source>
</evidence>
<organism evidence="2 3">
    <name type="scientific">Bifidobacterium ruminantium</name>
    <dbReference type="NCBI Taxonomy" id="78346"/>
    <lineage>
        <taxon>Bacteria</taxon>
        <taxon>Bacillati</taxon>
        <taxon>Actinomycetota</taxon>
        <taxon>Actinomycetes</taxon>
        <taxon>Bifidobacteriales</taxon>
        <taxon>Bifidobacteriaceae</taxon>
        <taxon>Bifidobacterium</taxon>
    </lineage>
</organism>
<comment type="caution">
    <text evidence="2">The sequence shown here is derived from an EMBL/GenBank/DDBJ whole genome shotgun (WGS) entry which is preliminary data.</text>
</comment>
<dbReference type="PANTHER" id="PTHR11079">
    <property type="entry name" value="CYTOSINE DEAMINASE FAMILY MEMBER"/>
    <property type="match status" value="1"/>
</dbReference>
<gene>
    <name evidence="2" type="ORF">BRUM_0809</name>
</gene>
<dbReference type="STRING" id="78346.BRUM_0809"/>
<dbReference type="PANTHER" id="PTHR11079:SF162">
    <property type="entry name" value="RIBOFLAVIN BIOSYNTHESIS PROTEIN PYRD, CHLOROPLASTIC"/>
    <property type="match status" value="1"/>
</dbReference>
<dbReference type="EC" id="1.1.1.193" evidence="2"/>
<evidence type="ECO:0000259" key="1">
    <source>
        <dbReference type="PROSITE" id="PS51747"/>
    </source>
</evidence>
<dbReference type="eggNOG" id="COG0117">
    <property type="taxonomic scope" value="Bacteria"/>
</dbReference>
<dbReference type="Gene3D" id="3.40.140.10">
    <property type="entry name" value="Cytidine Deaminase, domain 2"/>
    <property type="match status" value="1"/>
</dbReference>
<dbReference type="EMBL" id="JGZL01000012">
    <property type="protein sequence ID" value="KFI87663.1"/>
    <property type="molecule type" value="Genomic_DNA"/>
</dbReference>
<dbReference type="Proteomes" id="UP000029078">
    <property type="component" value="Unassembled WGS sequence"/>
</dbReference>
<keyword evidence="2" id="KW-0560">Oxidoreductase</keyword>
<dbReference type="CDD" id="cd01284">
    <property type="entry name" value="Riboflavin_deaminase-reductase"/>
    <property type="match status" value="1"/>
</dbReference>
<dbReference type="AlphaFoldDB" id="A0A087CWL3"/>
<keyword evidence="2" id="KW-0378">Hydrolase</keyword>
<dbReference type="InterPro" id="IPR016193">
    <property type="entry name" value="Cytidine_deaminase-like"/>
</dbReference>